<dbReference type="EMBL" id="BFAA01421617">
    <property type="protein sequence ID" value="GCB87180.1"/>
    <property type="molecule type" value="Genomic_DNA"/>
</dbReference>
<dbReference type="STRING" id="75743.A0A401QP66"/>
<accession>A0A401QP66</accession>
<sequence>MSRKESEKLLLSNGDFLVRESNTTHGQYVLTGLQSGQPKHLLLVDPEGV</sequence>
<dbReference type="Gene3D" id="3.30.505.10">
    <property type="entry name" value="SH2 domain"/>
    <property type="match status" value="1"/>
</dbReference>
<reference evidence="3 4" key="1">
    <citation type="journal article" date="2018" name="Nat. Ecol. Evol.">
        <title>Shark genomes provide insights into elasmobranch evolution and the origin of vertebrates.</title>
        <authorList>
            <person name="Hara Y"/>
            <person name="Yamaguchi K"/>
            <person name="Onimaru K"/>
            <person name="Kadota M"/>
            <person name="Koyanagi M"/>
            <person name="Keeley SD"/>
            <person name="Tatsumi K"/>
            <person name="Tanaka K"/>
            <person name="Motone F"/>
            <person name="Kageyama Y"/>
            <person name="Nozu R"/>
            <person name="Adachi N"/>
            <person name="Nishimura O"/>
            <person name="Nakagawa R"/>
            <person name="Tanegashima C"/>
            <person name="Kiyatake I"/>
            <person name="Matsumoto R"/>
            <person name="Murakumo K"/>
            <person name="Nishida K"/>
            <person name="Terakita A"/>
            <person name="Kuratani S"/>
            <person name="Sato K"/>
            <person name="Hyodo S Kuraku.S."/>
        </authorList>
    </citation>
    <scope>NUCLEOTIDE SEQUENCE [LARGE SCALE GENOMIC DNA]</scope>
</reference>
<evidence type="ECO:0000259" key="2">
    <source>
        <dbReference type="PROSITE" id="PS50001"/>
    </source>
</evidence>
<dbReference type="AlphaFoldDB" id="A0A401QP66"/>
<feature type="domain" description="SH2" evidence="2">
    <location>
        <begin position="1"/>
        <end position="49"/>
    </location>
</feature>
<organism evidence="3 4">
    <name type="scientific">Scyliorhinus torazame</name>
    <name type="common">Cloudy catshark</name>
    <name type="synonym">Catulus torazame</name>
    <dbReference type="NCBI Taxonomy" id="75743"/>
    <lineage>
        <taxon>Eukaryota</taxon>
        <taxon>Metazoa</taxon>
        <taxon>Chordata</taxon>
        <taxon>Craniata</taxon>
        <taxon>Vertebrata</taxon>
        <taxon>Chondrichthyes</taxon>
        <taxon>Elasmobranchii</taxon>
        <taxon>Galeomorphii</taxon>
        <taxon>Galeoidea</taxon>
        <taxon>Carcharhiniformes</taxon>
        <taxon>Scyliorhinidae</taxon>
        <taxon>Scyliorhinus</taxon>
    </lineage>
</organism>
<keyword evidence="4" id="KW-1185">Reference proteome</keyword>
<feature type="non-terminal residue" evidence="3">
    <location>
        <position position="49"/>
    </location>
</feature>
<dbReference type="InterPro" id="IPR000980">
    <property type="entry name" value="SH2"/>
</dbReference>
<name>A0A401QP66_SCYTO</name>
<dbReference type="Pfam" id="PF00017">
    <property type="entry name" value="SH2"/>
    <property type="match status" value="1"/>
</dbReference>
<evidence type="ECO:0000313" key="3">
    <source>
        <dbReference type="EMBL" id="GCB87180.1"/>
    </source>
</evidence>
<protein>
    <recommendedName>
        <fullName evidence="2">SH2 domain-containing protein</fullName>
    </recommendedName>
</protein>
<dbReference type="OrthoDB" id="9938362at2759"/>
<dbReference type="Proteomes" id="UP000288216">
    <property type="component" value="Unassembled WGS sequence"/>
</dbReference>
<dbReference type="InterPro" id="IPR036860">
    <property type="entry name" value="SH2_dom_sf"/>
</dbReference>
<keyword evidence="1" id="KW-0727">SH2 domain</keyword>
<gene>
    <name evidence="3" type="ORF">scyTo_0027871</name>
</gene>
<comment type="caution">
    <text evidence="3">The sequence shown here is derived from an EMBL/GenBank/DDBJ whole genome shotgun (WGS) entry which is preliminary data.</text>
</comment>
<dbReference type="PROSITE" id="PS50001">
    <property type="entry name" value="SH2"/>
    <property type="match status" value="1"/>
</dbReference>
<evidence type="ECO:0000256" key="1">
    <source>
        <dbReference type="PROSITE-ProRule" id="PRU00191"/>
    </source>
</evidence>
<evidence type="ECO:0000313" key="4">
    <source>
        <dbReference type="Proteomes" id="UP000288216"/>
    </source>
</evidence>
<dbReference type="SUPFAM" id="SSF55550">
    <property type="entry name" value="SH2 domain"/>
    <property type="match status" value="1"/>
</dbReference>
<proteinExistence type="predicted"/>